<keyword evidence="2" id="KW-1185">Reference proteome</keyword>
<comment type="caution">
    <text evidence="1">The sequence shown here is derived from an EMBL/GenBank/DDBJ whole genome shotgun (WGS) entry which is preliminary data.</text>
</comment>
<dbReference type="Proteomes" id="UP000789920">
    <property type="component" value="Unassembled WGS sequence"/>
</dbReference>
<sequence length="403" mass="46465">MGLPTQKSNQRNASNSSQGNILKQNQRNILKTSQKNVLKPKEDNIPESSQENAPNSTREKILKHKSLPLVRNNTGSFVKTRTQYNKENISLSEANQIVKHSTKVTKQTQTSYSITQKLAVVDYAVQHGRNMAAVNFNLDASMVGHWIKASSNWTAETNNKSKRIGSGQRAFYSEAEKRLYTWIIEQRKQVLAVTYKIMQNRMMEILQQPDMVALYDDSAKTFKMSHRWTVVFMKRNKLALRRRTRISQKLPEQTQELLEKFYEHITRLKSLKNLCCARIGDICTWVKNFWEKLPNEMIVESFKTCKISNNSNKSNSDLEVIDLCDTDNESNSDLEIIDLCDTDNNNDNIRRNKHSEFIHYQDSAEIESSAAINNLGYDFQNRIEVDNVDESDDIDSDGYVSDD</sequence>
<name>A0ACA9MK84_9GLOM</name>
<accession>A0ACA9MK84</accession>
<dbReference type="EMBL" id="CAJVQC010008550">
    <property type="protein sequence ID" value="CAG8594082.1"/>
    <property type="molecule type" value="Genomic_DNA"/>
</dbReference>
<protein>
    <submittedName>
        <fullName evidence="1">1697_t:CDS:1</fullName>
    </submittedName>
</protein>
<evidence type="ECO:0000313" key="1">
    <source>
        <dbReference type="EMBL" id="CAG8594082.1"/>
    </source>
</evidence>
<gene>
    <name evidence="1" type="ORF">RPERSI_LOCUS5658</name>
</gene>
<proteinExistence type="predicted"/>
<reference evidence="1" key="1">
    <citation type="submission" date="2021-06" db="EMBL/GenBank/DDBJ databases">
        <authorList>
            <person name="Kallberg Y."/>
            <person name="Tangrot J."/>
            <person name="Rosling A."/>
        </authorList>
    </citation>
    <scope>NUCLEOTIDE SEQUENCE</scope>
    <source>
        <strain evidence="1">MA461A</strain>
    </source>
</reference>
<organism evidence="1 2">
    <name type="scientific">Racocetra persica</name>
    <dbReference type="NCBI Taxonomy" id="160502"/>
    <lineage>
        <taxon>Eukaryota</taxon>
        <taxon>Fungi</taxon>
        <taxon>Fungi incertae sedis</taxon>
        <taxon>Mucoromycota</taxon>
        <taxon>Glomeromycotina</taxon>
        <taxon>Glomeromycetes</taxon>
        <taxon>Diversisporales</taxon>
        <taxon>Gigasporaceae</taxon>
        <taxon>Racocetra</taxon>
    </lineage>
</organism>
<evidence type="ECO:0000313" key="2">
    <source>
        <dbReference type="Proteomes" id="UP000789920"/>
    </source>
</evidence>